<dbReference type="PANTHER" id="PTHR43047">
    <property type="entry name" value="TWO-COMPONENT HISTIDINE PROTEIN KINASE"/>
    <property type="match status" value="1"/>
</dbReference>
<dbReference type="InterPro" id="IPR005467">
    <property type="entry name" value="His_kinase_dom"/>
</dbReference>
<dbReference type="Gene3D" id="3.30.450.350">
    <property type="entry name" value="CHASE domain"/>
    <property type="match status" value="1"/>
</dbReference>
<proteinExistence type="predicted"/>
<accession>A0A4P9IZI2</accession>
<evidence type="ECO:0000256" key="2">
    <source>
        <dbReference type="ARBA" id="ARBA00004370"/>
    </source>
</evidence>
<evidence type="ECO:0000256" key="14">
    <source>
        <dbReference type="ARBA" id="ARBA00068150"/>
    </source>
</evidence>
<dbReference type="PRINTS" id="PR00344">
    <property type="entry name" value="BCTRLSENSOR"/>
</dbReference>
<dbReference type="PROSITE" id="PS50110">
    <property type="entry name" value="RESPONSE_REGULATORY"/>
    <property type="match status" value="1"/>
</dbReference>
<evidence type="ECO:0000256" key="8">
    <source>
        <dbReference type="ARBA" id="ARBA00022777"/>
    </source>
</evidence>
<keyword evidence="4 15" id="KW-0597">Phosphoprotein</keyword>
<dbReference type="Pfam" id="PF00072">
    <property type="entry name" value="Response_reg"/>
    <property type="match status" value="1"/>
</dbReference>
<evidence type="ECO:0000256" key="5">
    <source>
        <dbReference type="ARBA" id="ARBA00022679"/>
    </source>
</evidence>
<gene>
    <name evidence="22" type="ORF">FFU37_04975</name>
</gene>
<keyword evidence="6 16" id="KW-0812">Transmembrane</keyword>
<keyword evidence="10 16" id="KW-1133">Transmembrane helix</keyword>
<dbReference type="Gene3D" id="3.40.50.2300">
    <property type="match status" value="1"/>
</dbReference>
<dbReference type="PROSITE" id="PS50839">
    <property type="entry name" value="CHASE"/>
    <property type="match status" value="1"/>
</dbReference>
<dbReference type="GO" id="GO:0016020">
    <property type="term" value="C:membrane"/>
    <property type="evidence" value="ECO:0007669"/>
    <property type="project" value="UniProtKB-SubCell"/>
</dbReference>
<comment type="subunit">
    <text evidence="13">At low DSF concentrations, interacts with RpfF.</text>
</comment>
<dbReference type="InterPro" id="IPR003661">
    <property type="entry name" value="HisK_dim/P_dom"/>
</dbReference>
<dbReference type="InterPro" id="IPR003594">
    <property type="entry name" value="HATPase_dom"/>
</dbReference>
<keyword evidence="8" id="KW-0418">Kinase</keyword>
<dbReference type="InterPro" id="IPR036890">
    <property type="entry name" value="HATPase_C_sf"/>
</dbReference>
<comment type="catalytic activity">
    <reaction evidence="1">
        <text>ATP + protein L-histidine = ADP + protein N-phospho-L-histidine.</text>
        <dbReference type="EC" id="2.7.13.3"/>
    </reaction>
</comment>
<dbReference type="NCBIfam" id="TIGR00229">
    <property type="entry name" value="sensory_box"/>
    <property type="match status" value="1"/>
</dbReference>
<evidence type="ECO:0000256" key="16">
    <source>
        <dbReference type="SAM" id="Phobius"/>
    </source>
</evidence>
<dbReference type="SMART" id="SM01079">
    <property type="entry name" value="CHASE"/>
    <property type="match status" value="1"/>
</dbReference>
<feature type="modified residue" description="4-aspartylphosphate" evidence="15">
    <location>
        <position position="824"/>
    </location>
</feature>
<dbReference type="PROSITE" id="PS50113">
    <property type="entry name" value="PAC"/>
    <property type="match status" value="1"/>
</dbReference>
<dbReference type="SUPFAM" id="SSF55874">
    <property type="entry name" value="ATPase domain of HSP90 chaperone/DNA topoisomerase II/histidine kinase"/>
    <property type="match status" value="1"/>
</dbReference>
<dbReference type="CDD" id="cd00130">
    <property type="entry name" value="PAS"/>
    <property type="match status" value="1"/>
</dbReference>
<dbReference type="RefSeq" id="WP_138488861.1">
    <property type="nucleotide sequence ID" value="NZ_CP040558.1"/>
</dbReference>
<dbReference type="Proteomes" id="UP000310065">
    <property type="component" value="Chromosome L1"/>
</dbReference>
<feature type="domain" description="Histidine kinase" evidence="17">
    <location>
        <begin position="537"/>
        <end position="753"/>
    </location>
</feature>
<evidence type="ECO:0000256" key="12">
    <source>
        <dbReference type="ARBA" id="ARBA00023136"/>
    </source>
</evidence>
<evidence type="ECO:0000256" key="10">
    <source>
        <dbReference type="ARBA" id="ARBA00022989"/>
    </source>
</evidence>
<feature type="transmembrane region" description="Helical" evidence="16">
    <location>
        <begin position="12"/>
        <end position="32"/>
    </location>
</feature>
<evidence type="ECO:0000256" key="6">
    <source>
        <dbReference type="ARBA" id="ARBA00022692"/>
    </source>
</evidence>
<dbReference type="Pfam" id="PF13426">
    <property type="entry name" value="PAS_9"/>
    <property type="match status" value="1"/>
</dbReference>
<dbReference type="InterPro" id="IPR004358">
    <property type="entry name" value="Sig_transdc_His_kin-like_C"/>
</dbReference>
<name>A0A4P9IZI2_9GAMM</name>
<feature type="domain" description="PAC" evidence="20">
    <location>
        <begin position="467"/>
        <end position="519"/>
    </location>
</feature>
<dbReference type="FunFam" id="1.10.287.130:FF:000002">
    <property type="entry name" value="Two-component osmosensing histidine kinase"/>
    <property type="match status" value="1"/>
</dbReference>
<dbReference type="InterPro" id="IPR042240">
    <property type="entry name" value="CHASE_sf"/>
</dbReference>
<dbReference type="SUPFAM" id="SSF52172">
    <property type="entry name" value="CheY-like"/>
    <property type="match status" value="1"/>
</dbReference>
<dbReference type="SMART" id="SM00091">
    <property type="entry name" value="PAS"/>
    <property type="match status" value="1"/>
</dbReference>
<evidence type="ECO:0000256" key="4">
    <source>
        <dbReference type="ARBA" id="ARBA00022553"/>
    </source>
</evidence>
<dbReference type="Pfam" id="PF00512">
    <property type="entry name" value="HisKA"/>
    <property type="match status" value="1"/>
</dbReference>
<feature type="domain" description="CHASE" evidence="21">
    <location>
        <begin position="146"/>
        <end position="256"/>
    </location>
</feature>
<dbReference type="CDD" id="cd16922">
    <property type="entry name" value="HATPase_EvgS-ArcB-TorS-like"/>
    <property type="match status" value="1"/>
</dbReference>
<dbReference type="SMART" id="SM00387">
    <property type="entry name" value="HATPase_c"/>
    <property type="match status" value="1"/>
</dbReference>
<dbReference type="CDD" id="cd17546">
    <property type="entry name" value="REC_hyHK_CKI1_RcsC-like"/>
    <property type="match status" value="1"/>
</dbReference>
<evidence type="ECO:0000259" key="18">
    <source>
        <dbReference type="PROSITE" id="PS50110"/>
    </source>
</evidence>
<organism evidence="22 23">
    <name type="scientific">Pseudoalteromonas distincta</name>
    <dbReference type="NCBI Taxonomy" id="77608"/>
    <lineage>
        <taxon>Bacteria</taxon>
        <taxon>Pseudomonadati</taxon>
        <taxon>Pseudomonadota</taxon>
        <taxon>Gammaproteobacteria</taxon>
        <taxon>Alteromonadales</taxon>
        <taxon>Pseudoalteromonadaceae</taxon>
        <taxon>Pseudoalteromonas</taxon>
    </lineage>
</organism>
<evidence type="ECO:0000259" key="21">
    <source>
        <dbReference type="PROSITE" id="PS50839"/>
    </source>
</evidence>
<evidence type="ECO:0000313" key="22">
    <source>
        <dbReference type="EMBL" id="QCU73843.1"/>
    </source>
</evidence>
<evidence type="ECO:0000256" key="3">
    <source>
        <dbReference type="ARBA" id="ARBA00012438"/>
    </source>
</evidence>
<dbReference type="InterPro" id="IPR001789">
    <property type="entry name" value="Sig_transdc_resp-reg_receiver"/>
</dbReference>
<dbReference type="GO" id="GO:0005524">
    <property type="term" value="F:ATP binding"/>
    <property type="evidence" value="ECO:0007669"/>
    <property type="project" value="UniProtKB-KW"/>
</dbReference>
<dbReference type="InterPro" id="IPR011006">
    <property type="entry name" value="CheY-like_superfamily"/>
</dbReference>
<evidence type="ECO:0000256" key="9">
    <source>
        <dbReference type="ARBA" id="ARBA00022840"/>
    </source>
</evidence>
<dbReference type="InterPro" id="IPR006189">
    <property type="entry name" value="CHASE_dom"/>
</dbReference>
<evidence type="ECO:0000256" key="13">
    <source>
        <dbReference type="ARBA" id="ARBA00064003"/>
    </source>
</evidence>
<dbReference type="SMART" id="SM00448">
    <property type="entry name" value="REC"/>
    <property type="match status" value="1"/>
</dbReference>
<feature type="transmembrane region" description="Helical" evidence="16">
    <location>
        <begin position="314"/>
        <end position="337"/>
    </location>
</feature>
<evidence type="ECO:0000259" key="17">
    <source>
        <dbReference type="PROSITE" id="PS50109"/>
    </source>
</evidence>
<keyword evidence="12 16" id="KW-0472">Membrane</keyword>
<dbReference type="Gene3D" id="3.30.565.10">
    <property type="entry name" value="Histidine kinase-like ATPase, C-terminal domain"/>
    <property type="match status" value="1"/>
</dbReference>
<dbReference type="InterPro" id="IPR036097">
    <property type="entry name" value="HisK_dim/P_sf"/>
</dbReference>
<dbReference type="SUPFAM" id="SSF47384">
    <property type="entry name" value="Homodimeric domain of signal transducing histidine kinase"/>
    <property type="match status" value="1"/>
</dbReference>
<dbReference type="InterPro" id="IPR000700">
    <property type="entry name" value="PAS-assoc_C"/>
</dbReference>
<dbReference type="PANTHER" id="PTHR43047:SF64">
    <property type="entry name" value="HISTIDINE KINASE CONTAINING CHEY-HOMOLOGOUS RECEIVER DOMAIN AND PAS DOMAIN-RELATED"/>
    <property type="match status" value="1"/>
</dbReference>
<evidence type="ECO:0000313" key="23">
    <source>
        <dbReference type="Proteomes" id="UP000310065"/>
    </source>
</evidence>
<keyword evidence="7" id="KW-0547">Nucleotide-binding</keyword>
<keyword evidence="9" id="KW-0067">ATP-binding</keyword>
<sequence length="892" mass="99758">MIQARPVNKGLLISLLPHVILLVAGIILTYFAHIKHQEAIKNKINNALDNRLSSLSTGINSRLDLYQYGLFGLKGFVHGIGANNLNYQAITNYSGSRNYAKEFPGANGIGYIKKVGVEQLNKFLNDAKNDRPDQTFNLNTLVATSDEHFIIQYIFPEQKNLQAIGLDIGSESMRKQAALNAAINNTTQLTAPLTLVQANKLSQQGFLILVPIYKTITISDNKKQRLNELLGWAYSPLLIDKILDSLSHLDENQLTISDINNDTETDFFSYGIKSKTNDYQLTKIIKLMGRTWKITIDASDTFIYNLHLPSRYQAIVNGSFATIGCMFVVFLMQLFIFRRNQRIKRKTLQAKKNKLALQQANLKLESEVKQRTQEIADMSMLQQSILNSASYSIIATDTNGLITLFNPASEKLLGYKAQDVIGIKDPSIFHLKEEIIKKAKLLSAELNKPVPPGFEVFILKATATEPDINQWTYISSTGEQIQVNLSVTSLLNNEGDTVGYLGIAYDLTEQIDHEQALGHSKELAEQASQAKSEFLANMSHEIRTPMNGILGTLQLLQEQPLNEKSKEYLKKSLYSTRALTTIINDILDFSKIEAGKLSLENKPFDFFELIHHLESDLGVQATDKNIYLKFVIDIEHKHWVGDPVRLRQVFLNLISNAIKFTSQGGVTVTFRLTEESRICCCISDTGIGISEQAIDRLFERFEQAEQSTTREYGGTGLGLPITKSLIGLMNGEIKVTSQLGSGSQFYVYLPLKQAQVDDSTLATKNIEFPDLSGKIILLAEDNKINQLVAAAMLEPTKATIIIANNGLEAISLYELHKPDIIFMDIQMPKMDGLQACKKIKALNSEQIVIALTANVFTEQKEIYRQLFDGYVSKPIEKHELVGLLSTLCLVNN</sequence>
<dbReference type="PROSITE" id="PS50112">
    <property type="entry name" value="PAS"/>
    <property type="match status" value="1"/>
</dbReference>
<evidence type="ECO:0000259" key="19">
    <source>
        <dbReference type="PROSITE" id="PS50112"/>
    </source>
</evidence>
<evidence type="ECO:0000259" key="20">
    <source>
        <dbReference type="PROSITE" id="PS50113"/>
    </source>
</evidence>
<dbReference type="PROSITE" id="PS50109">
    <property type="entry name" value="HIS_KIN"/>
    <property type="match status" value="1"/>
</dbReference>
<dbReference type="Gene3D" id="3.30.450.20">
    <property type="entry name" value="PAS domain"/>
    <property type="match status" value="1"/>
</dbReference>
<evidence type="ECO:0000256" key="15">
    <source>
        <dbReference type="PROSITE-ProRule" id="PRU00169"/>
    </source>
</evidence>
<dbReference type="InterPro" id="IPR035965">
    <property type="entry name" value="PAS-like_dom_sf"/>
</dbReference>
<dbReference type="SUPFAM" id="SSF55785">
    <property type="entry name" value="PYP-like sensor domain (PAS domain)"/>
    <property type="match status" value="1"/>
</dbReference>
<reference evidence="22 23" key="1">
    <citation type="submission" date="2019-05" db="EMBL/GenBank/DDBJ databases">
        <title>Complete genome sequence of Pseudoalteromonas sp. 16-SW-7(T) isolated from the Okhotsk Sea, Russia.</title>
        <authorList>
            <person name="Nguyen T.H."/>
            <person name="Nedashkovskaya O.I."/>
            <person name="Kim S.-G."/>
        </authorList>
    </citation>
    <scope>NUCLEOTIDE SEQUENCE [LARGE SCALE GENOMIC DNA]</scope>
    <source>
        <strain evidence="22 23">16-SW-7</strain>
    </source>
</reference>
<protein>
    <recommendedName>
        <fullName evidence="14">Sensory/regulatory protein RpfC</fullName>
        <ecNumber evidence="3">2.7.13.3</ecNumber>
    </recommendedName>
</protein>
<evidence type="ECO:0000256" key="11">
    <source>
        <dbReference type="ARBA" id="ARBA00023012"/>
    </source>
</evidence>
<evidence type="ECO:0000256" key="1">
    <source>
        <dbReference type="ARBA" id="ARBA00000085"/>
    </source>
</evidence>
<evidence type="ECO:0000256" key="7">
    <source>
        <dbReference type="ARBA" id="ARBA00022741"/>
    </source>
</evidence>
<dbReference type="AlphaFoldDB" id="A0A4P9IZI2"/>
<dbReference type="InterPro" id="IPR000014">
    <property type="entry name" value="PAS"/>
</dbReference>
<keyword evidence="11" id="KW-0902">Two-component regulatory system</keyword>
<dbReference type="SMART" id="SM00388">
    <property type="entry name" value="HisKA"/>
    <property type="match status" value="1"/>
</dbReference>
<dbReference type="CDD" id="cd00082">
    <property type="entry name" value="HisKA"/>
    <property type="match status" value="1"/>
</dbReference>
<dbReference type="KEGG" id="pdv:FFU37_04975"/>
<comment type="subcellular location">
    <subcellularLocation>
        <location evidence="2">Membrane</location>
    </subcellularLocation>
</comment>
<feature type="domain" description="PAS" evidence="19">
    <location>
        <begin position="385"/>
        <end position="422"/>
    </location>
</feature>
<keyword evidence="5" id="KW-0808">Transferase</keyword>
<dbReference type="Pfam" id="PF02518">
    <property type="entry name" value="HATPase_c"/>
    <property type="match status" value="1"/>
</dbReference>
<dbReference type="EC" id="2.7.13.3" evidence="3"/>
<dbReference type="FunFam" id="3.30.565.10:FF:000010">
    <property type="entry name" value="Sensor histidine kinase RcsC"/>
    <property type="match status" value="1"/>
</dbReference>
<feature type="domain" description="Response regulatory" evidence="18">
    <location>
        <begin position="775"/>
        <end position="888"/>
    </location>
</feature>
<dbReference type="Pfam" id="PF03924">
    <property type="entry name" value="CHASE"/>
    <property type="match status" value="1"/>
</dbReference>
<dbReference type="EMBL" id="CP040558">
    <property type="protein sequence ID" value="QCU73843.1"/>
    <property type="molecule type" value="Genomic_DNA"/>
</dbReference>
<dbReference type="GO" id="GO:0000155">
    <property type="term" value="F:phosphorelay sensor kinase activity"/>
    <property type="evidence" value="ECO:0007669"/>
    <property type="project" value="InterPro"/>
</dbReference>
<dbReference type="GeneID" id="88774993"/>
<dbReference type="Gene3D" id="1.10.287.130">
    <property type="match status" value="1"/>
</dbReference>